<name>A0A2K8YYX3_9BACT</name>
<dbReference type="Gene3D" id="3.30.470.20">
    <property type="entry name" value="ATP-grasp fold, B domain"/>
    <property type="match status" value="1"/>
</dbReference>
<keyword evidence="3" id="KW-0436">Ligase</keyword>
<dbReference type="GO" id="GO:0005737">
    <property type="term" value="C:cytoplasm"/>
    <property type="evidence" value="ECO:0007669"/>
    <property type="project" value="TreeGrafter"/>
</dbReference>
<dbReference type="GO" id="GO:0046872">
    <property type="term" value="F:metal ion binding"/>
    <property type="evidence" value="ECO:0007669"/>
    <property type="project" value="InterPro"/>
</dbReference>
<reference evidence="3 4" key="1">
    <citation type="submission" date="2017-11" db="EMBL/GenBank/DDBJ databases">
        <title>Taxonomic description and genome sequences of Spirosoma HA7 sp. nov., isolated from pollen microhabitat of Corylus avellana.</title>
        <authorList>
            <person name="Ambika Manirajan B."/>
            <person name="Suarez C."/>
            <person name="Ratering S."/>
            <person name="Geissler-Plaum R."/>
            <person name="Cardinale M."/>
            <person name="Sylvia S."/>
        </authorList>
    </citation>
    <scope>NUCLEOTIDE SEQUENCE [LARGE SCALE GENOMIC DNA]</scope>
    <source>
        <strain evidence="3 4">HA7</strain>
    </source>
</reference>
<protein>
    <submittedName>
        <fullName evidence="3">Alpha-L-glutamate ligase</fullName>
    </submittedName>
</protein>
<sequence length="327" mass="36862">MILVISYPGEEHTADVVQRLEQQGCECVSIDLSDFPAKKGVALTWSSDQDPAYLIETATGPVDLSRIQVAWWRRVRPFAVDEAVNATMRPFVLSETGQAVNGMMDAMDCRWVNPRRADDAAHHKPYQWSVASRVGLKLPRTLVTNQPEAAQAFIESIGVGKTIFKAFLASFEDWRETRLIEKEDMDRLDLVRFAPVIFQEYIEGVDLRITIIGNQVFAAEIDARHTSYPVDMRMVVGESVVKPVDLPMRVRQQLLALQRTLGIDYGAIDMRRTAAGDYYFLEVNPAGQWLFVEQYTGLPISQAMADYLVAIDRSVVPNQLVHEISRG</sequence>
<dbReference type="AlphaFoldDB" id="A0A2K8YYX3"/>
<dbReference type="Pfam" id="PF21068">
    <property type="entry name" value="ATPgraspMvdD"/>
    <property type="match status" value="1"/>
</dbReference>
<dbReference type="InterPro" id="IPR013651">
    <property type="entry name" value="ATP-grasp_RimK-type"/>
</dbReference>
<dbReference type="GO" id="GO:0018169">
    <property type="term" value="F:ribosomal S6-glutamic acid ligase activity"/>
    <property type="evidence" value="ECO:0007669"/>
    <property type="project" value="TreeGrafter"/>
</dbReference>
<gene>
    <name evidence="3" type="ORF">CWM47_13800</name>
</gene>
<dbReference type="Proteomes" id="UP000232883">
    <property type="component" value="Chromosome"/>
</dbReference>
<dbReference type="EMBL" id="CP025096">
    <property type="protein sequence ID" value="AUD02811.1"/>
    <property type="molecule type" value="Genomic_DNA"/>
</dbReference>
<keyword evidence="4" id="KW-1185">Reference proteome</keyword>
<proteinExistence type="predicted"/>
<dbReference type="SUPFAM" id="SSF56059">
    <property type="entry name" value="Glutathione synthetase ATP-binding domain-like"/>
    <property type="match status" value="1"/>
</dbReference>
<dbReference type="GO" id="GO:0005524">
    <property type="term" value="F:ATP binding"/>
    <property type="evidence" value="ECO:0007669"/>
    <property type="project" value="UniProtKB-UniRule"/>
</dbReference>
<dbReference type="InterPro" id="IPR048936">
    <property type="entry name" value="MvdD-like_ATPgrasp"/>
</dbReference>
<keyword evidence="1" id="KW-0067">ATP-binding</keyword>
<dbReference type="OrthoDB" id="583309at2"/>
<evidence type="ECO:0000259" key="2">
    <source>
        <dbReference type="PROSITE" id="PS50975"/>
    </source>
</evidence>
<dbReference type="GO" id="GO:0009432">
    <property type="term" value="P:SOS response"/>
    <property type="evidence" value="ECO:0007669"/>
    <property type="project" value="TreeGrafter"/>
</dbReference>
<evidence type="ECO:0000313" key="3">
    <source>
        <dbReference type="EMBL" id="AUD02811.1"/>
    </source>
</evidence>
<dbReference type="PANTHER" id="PTHR21621">
    <property type="entry name" value="RIBOSOMAL PROTEIN S6 MODIFICATION PROTEIN"/>
    <property type="match status" value="1"/>
</dbReference>
<keyword evidence="1" id="KW-0547">Nucleotide-binding</keyword>
<dbReference type="KEGG" id="spir:CWM47_13800"/>
<dbReference type="InterPro" id="IPR011761">
    <property type="entry name" value="ATP-grasp"/>
</dbReference>
<accession>A0A2K8YYX3</accession>
<dbReference type="Pfam" id="PF08443">
    <property type="entry name" value="RimK"/>
    <property type="match status" value="1"/>
</dbReference>
<evidence type="ECO:0000313" key="4">
    <source>
        <dbReference type="Proteomes" id="UP000232883"/>
    </source>
</evidence>
<dbReference type="RefSeq" id="WP_100988527.1">
    <property type="nucleotide sequence ID" value="NZ_CP025096.1"/>
</dbReference>
<dbReference type="PANTHER" id="PTHR21621:SF0">
    <property type="entry name" value="BETA-CITRYLGLUTAMATE SYNTHASE B-RELATED"/>
    <property type="match status" value="1"/>
</dbReference>
<evidence type="ECO:0000256" key="1">
    <source>
        <dbReference type="PROSITE-ProRule" id="PRU00409"/>
    </source>
</evidence>
<dbReference type="PROSITE" id="PS50975">
    <property type="entry name" value="ATP_GRASP"/>
    <property type="match status" value="1"/>
</dbReference>
<organism evidence="3 4">
    <name type="scientific">Spirosoma pollinicola</name>
    <dbReference type="NCBI Taxonomy" id="2057025"/>
    <lineage>
        <taxon>Bacteria</taxon>
        <taxon>Pseudomonadati</taxon>
        <taxon>Bacteroidota</taxon>
        <taxon>Cytophagia</taxon>
        <taxon>Cytophagales</taxon>
        <taxon>Cytophagaceae</taxon>
        <taxon>Spirosoma</taxon>
    </lineage>
</organism>
<feature type="domain" description="ATP-grasp" evidence="2">
    <location>
        <begin position="128"/>
        <end position="309"/>
    </location>
</feature>